<name>M7NRN8_9BACT</name>
<gene>
    <name evidence="2" type="ORF">ADICEAN_03711</name>
</gene>
<dbReference type="OrthoDB" id="847214at2"/>
<comment type="caution">
    <text evidence="2">The sequence shown here is derived from an EMBL/GenBank/DDBJ whole genome shotgun (WGS) entry which is preliminary data.</text>
</comment>
<dbReference type="STRING" id="1279009.ADICEAN_03711"/>
<protein>
    <submittedName>
        <fullName evidence="2">Uncharacterized protein</fullName>
    </submittedName>
</protein>
<keyword evidence="1" id="KW-0732">Signal</keyword>
<dbReference type="EMBL" id="AODQ01000139">
    <property type="protein sequence ID" value="EMR01164.1"/>
    <property type="molecule type" value="Genomic_DNA"/>
</dbReference>
<sequence length="304" mass="32597">MKILMLTGRSAALLCLLFICLCATVQAQQTPQDTTTLYRVQTLDGNEYVGAILEQNEEFILLRTRNLGEITIARKDIRSITPIRPTQVVSGEIWFENPQSTRYFWSPNGYGLKRGEGYYQNVWILFNQASIGITDNISMGVGTVPLFLFAGTSSPVWITPKVSVPVSGDKVALGAGALLGTVLGEEGTGFGILYGIGTVGSRDKNASVGVGYAFAGGEMANSPVITLSGMLRVGKGGYLLTENYIIPAGEERFALLMLGGRSIIKKIGLDYGLLIPAFSGDQVFFGLPWLGLTVPFGAGPAQPR</sequence>
<accession>M7NRN8</accession>
<evidence type="ECO:0000313" key="3">
    <source>
        <dbReference type="Proteomes" id="UP000011910"/>
    </source>
</evidence>
<evidence type="ECO:0000313" key="2">
    <source>
        <dbReference type="EMBL" id="EMR01164.1"/>
    </source>
</evidence>
<dbReference type="Proteomes" id="UP000011910">
    <property type="component" value="Unassembled WGS sequence"/>
</dbReference>
<feature type="signal peptide" evidence="1">
    <location>
        <begin position="1"/>
        <end position="27"/>
    </location>
</feature>
<organism evidence="2 3">
    <name type="scientific">Cesiribacter andamanensis AMV16</name>
    <dbReference type="NCBI Taxonomy" id="1279009"/>
    <lineage>
        <taxon>Bacteria</taxon>
        <taxon>Pseudomonadati</taxon>
        <taxon>Bacteroidota</taxon>
        <taxon>Cytophagia</taxon>
        <taxon>Cytophagales</taxon>
        <taxon>Cesiribacteraceae</taxon>
        <taxon>Cesiribacter</taxon>
    </lineage>
</organism>
<reference evidence="2 3" key="1">
    <citation type="journal article" date="2013" name="Genome Announc.">
        <title>Draft Genome Sequence of Cesiribacter andamanensis Strain AMV16T, Isolated from a Soil Sample from a Mud Volcano in the Andaman Islands, India.</title>
        <authorList>
            <person name="Shivaji S."/>
            <person name="Ara S."/>
            <person name="Begum Z."/>
            <person name="Srinivas T.N."/>
            <person name="Singh A."/>
            <person name="Kumar Pinnaka A."/>
        </authorList>
    </citation>
    <scope>NUCLEOTIDE SEQUENCE [LARGE SCALE GENOMIC DNA]</scope>
    <source>
        <strain evidence="2 3">AMV16</strain>
    </source>
</reference>
<feature type="chain" id="PRO_5004082593" evidence="1">
    <location>
        <begin position="28"/>
        <end position="304"/>
    </location>
</feature>
<dbReference type="AlphaFoldDB" id="M7NRN8"/>
<evidence type="ECO:0000256" key="1">
    <source>
        <dbReference type="SAM" id="SignalP"/>
    </source>
</evidence>
<proteinExistence type="predicted"/>
<dbReference type="eggNOG" id="ENOG5032UCD">
    <property type="taxonomic scope" value="Bacteria"/>
</dbReference>
<keyword evidence="3" id="KW-1185">Reference proteome</keyword>
<dbReference type="RefSeq" id="WP_009197090.1">
    <property type="nucleotide sequence ID" value="NZ_AODQ01000139.1"/>
</dbReference>